<reference evidence="2" key="1">
    <citation type="submission" date="2023-11" db="EMBL/GenBank/DDBJ databases">
        <title>Genome assemblies of two species of porcelain crab, Petrolisthes cinctipes and Petrolisthes manimaculis (Anomura: Porcellanidae).</title>
        <authorList>
            <person name="Angst P."/>
        </authorList>
    </citation>
    <scope>NUCLEOTIDE SEQUENCE</scope>
    <source>
        <strain evidence="2">PB745_02</strain>
        <tissue evidence="2">Gill</tissue>
    </source>
</reference>
<dbReference type="EMBL" id="JAWZYT010003950">
    <property type="protein sequence ID" value="KAK4296014.1"/>
    <property type="molecule type" value="Genomic_DNA"/>
</dbReference>
<evidence type="ECO:0000313" key="3">
    <source>
        <dbReference type="Proteomes" id="UP001292094"/>
    </source>
</evidence>
<evidence type="ECO:0000256" key="1">
    <source>
        <dbReference type="SAM" id="MobiDB-lite"/>
    </source>
</evidence>
<keyword evidence="3" id="KW-1185">Reference proteome</keyword>
<comment type="caution">
    <text evidence="2">The sequence shown here is derived from an EMBL/GenBank/DDBJ whole genome shotgun (WGS) entry which is preliminary data.</text>
</comment>
<gene>
    <name evidence="2" type="ORF">Pmani_031457</name>
</gene>
<dbReference type="AlphaFoldDB" id="A0AAE1TUV0"/>
<proteinExistence type="predicted"/>
<evidence type="ECO:0000313" key="2">
    <source>
        <dbReference type="EMBL" id="KAK4296014.1"/>
    </source>
</evidence>
<name>A0AAE1TUV0_9EUCA</name>
<feature type="compositionally biased region" description="Acidic residues" evidence="1">
    <location>
        <begin position="143"/>
        <end position="165"/>
    </location>
</feature>
<organism evidence="2 3">
    <name type="scientific">Petrolisthes manimaculis</name>
    <dbReference type="NCBI Taxonomy" id="1843537"/>
    <lineage>
        <taxon>Eukaryota</taxon>
        <taxon>Metazoa</taxon>
        <taxon>Ecdysozoa</taxon>
        <taxon>Arthropoda</taxon>
        <taxon>Crustacea</taxon>
        <taxon>Multicrustacea</taxon>
        <taxon>Malacostraca</taxon>
        <taxon>Eumalacostraca</taxon>
        <taxon>Eucarida</taxon>
        <taxon>Decapoda</taxon>
        <taxon>Pleocyemata</taxon>
        <taxon>Anomura</taxon>
        <taxon>Galatheoidea</taxon>
        <taxon>Porcellanidae</taxon>
        <taxon>Petrolisthes</taxon>
    </lineage>
</organism>
<feature type="region of interest" description="Disordered" evidence="1">
    <location>
        <begin position="129"/>
        <end position="165"/>
    </location>
</feature>
<dbReference type="Proteomes" id="UP001292094">
    <property type="component" value="Unassembled WGS sequence"/>
</dbReference>
<sequence>MGRRRGWGRGNHVESTAALHAASVHTLQHQLRLLLHLRRHLQEVFVPAPALETEDVWLQKEPQLPEISIAKENADTWSLEDYKIRGQLWVYGGEFTSPTQSQFHHFKDFWVFHLAEKYLGKLDEWKTLIPPEDESEMEWKESNDEDSEEESDDDDDDEEEDMDTD</sequence>
<accession>A0AAE1TUV0</accession>
<protein>
    <submittedName>
        <fullName evidence="2">Uncharacterized protein</fullName>
    </submittedName>
</protein>